<sequence>MFTFNDTDDRDRASDGVSRYGVYLRRYPKLFAAWDDGAAVTGDPCEFAAAAWQVATSPTMAPPYLGWTAERVQSVTFTHSEHAPALIARVQVAVPRPAVLDGVRGFVDWDRGDRWNRGYHVPDDAALSRCPAMLTSTLLAFHIPAGELYVPADAPEALTVHDAKASVKRLAERLSARLAPVLTVLDASGVAR</sequence>
<dbReference type="OrthoDB" id="3686201at2"/>
<comment type="caution">
    <text evidence="1">The sequence shown here is derived from an EMBL/GenBank/DDBJ whole genome shotgun (WGS) entry which is preliminary data.</text>
</comment>
<proteinExistence type="predicted"/>
<keyword evidence="2" id="KW-1185">Reference proteome</keyword>
<name>A0A543IKR1_9ACTN</name>
<reference evidence="1 2" key="1">
    <citation type="submission" date="2019-06" db="EMBL/GenBank/DDBJ databases">
        <title>Sequencing the genomes of 1000 actinobacteria strains.</title>
        <authorList>
            <person name="Klenk H.-P."/>
        </authorList>
    </citation>
    <scope>NUCLEOTIDE SEQUENCE [LARGE SCALE GENOMIC DNA]</scope>
    <source>
        <strain evidence="1 2">DSM 45043</strain>
    </source>
</reference>
<protein>
    <submittedName>
        <fullName evidence="1">Uncharacterized protein</fullName>
    </submittedName>
</protein>
<dbReference type="RefSeq" id="WP_141972526.1">
    <property type="nucleotide sequence ID" value="NZ_VFPO01000001.1"/>
</dbReference>
<evidence type="ECO:0000313" key="2">
    <source>
        <dbReference type="Proteomes" id="UP000316706"/>
    </source>
</evidence>
<dbReference type="AlphaFoldDB" id="A0A543IKR1"/>
<accession>A0A543IKR1</accession>
<gene>
    <name evidence="1" type="ORF">FHX41_4919</name>
</gene>
<dbReference type="EMBL" id="VFPO01000001">
    <property type="protein sequence ID" value="TQM71167.1"/>
    <property type="molecule type" value="Genomic_DNA"/>
</dbReference>
<evidence type="ECO:0000313" key="1">
    <source>
        <dbReference type="EMBL" id="TQM71167.1"/>
    </source>
</evidence>
<organism evidence="1 2">
    <name type="scientific">Actinomadura hallensis</name>
    <dbReference type="NCBI Taxonomy" id="337895"/>
    <lineage>
        <taxon>Bacteria</taxon>
        <taxon>Bacillati</taxon>
        <taxon>Actinomycetota</taxon>
        <taxon>Actinomycetes</taxon>
        <taxon>Streptosporangiales</taxon>
        <taxon>Thermomonosporaceae</taxon>
        <taxon>Actinomadura</taxon>
    </lineage>
</organism>
<dbReference type="Proteomes" id="UP000316706">
    <property type="component" value="Unassembled WGS sequence"/>
</dbReference>